<evidence type="ECO:0000313" key="2">
    <source>
        <dbReference type="Proteomes" id="UP000024635"/>
    </source>
</evidence>
<sequence length="72" mass="8191">MSGLEIRLRSYGFLHLCEKETPALRKRALFRFGVQLRCSSDGGQAKPSLPYGAVIQVLSTDDTRFQRSEVRF</sequence>
<comment type="caution">
    <text evidence="1">The sequence shown here is derived from an EMBL/GenBank/DDBJ whole genome shotgun (WGS) entry which is preliminary data.</text>
</comment>
<proteinExistence type="predicted"/>
<name>A0A016V6P7_9BILA</name>
<protein>
    <submittedName>
        <fullName evidence="1">Uncharacterized protein</fullName>
    </submittedName>
</protein>
<gene>
    <name evidence="1" type="primary">Acey_s0016.g2892</name>
    <name evidence="1" type="ORF">Y032_0016g2892</name>
</gene>
<reference evidence="2" key="1">
    <citation type="journal article" date="2015" name="Nat. Genet.">
        <title>The genome and transcriptome of the zoonotic hookworm Ancylostoma ceylanicum identify infection-specific gene families.</title>
        <authorList>
            <person name="Schwarz E.M."/>
            <person name="Hu Y."/>
            <person name="Antoshechkin I."/>
            <person name="Miller M.M."/>
            <person name="Sternberg P.W."/>
            <person name="Aroian R.V."/>
        </authorList>
    </citation>
    <scope>NUCLEOTIDE SEQUENCE</scope>
    <source>
        <strain evidence="2">HY135</strain>
    </source>
</reference>
<accession>A0A016V6P7</accession>
<keyword evidence="2" id="KW-1185">Reference proteome</keyword>
<evidence type="ECO:0000313" key="1">
    <source>
        <dbReference type="EMBL" id="EYC22677.1"/>
    </source>
</evidence>
<dbReference type="AlphaFoldDB" id="A0A016V6P7"/>
<dbReference type="Proteomes" id="UP000024635">
    <property type="component" value="Unassembled WGS sequence"/>
</dbReference>
<dbReference type="EMBL" id="JARK01001352">
    <property type="protein sequence ID" value="EYC22677.1"/>
    <property type="molecule type" value="Genomic_DNA"/>
</dbReference>
<organism evidence="1 2">
    <name type="scientific">Ancylostoma ceylanicum</name>
    <dbReference type="NCBI Taxonomy" id="53326"/>
    <lineage>
        <taxon>Eukaryota</taxon>
        <taxon>Metazoa</taxon>
        <taxon>Ecdysozoa</taxon>
        <taxon>Nematoda</taxon>
        <taxon>Chromadorea</taxon>
        <taxon>Rhabditida</taxon>
        <taxon>Rhabditina</taxon>
        <taxon>Rhabditomorpha</taxon>
        <taxon>Strongyloidea</taxon>
        <taxon>Ancylostomatidae</taxon>
        <taxon>Ancylostomatinae</taxon>
        <taxon>Ancylostoma</taxon>
    </lineage>
</organism>